<gene>
    <name evidence="3" type="ORF">CTEN210_07659</name>
</gene>
<keyword evidence="4" id="KW-1185">Reference proteome</keyword>
<evidence type="ECO:0000313" key="4">
    <source>
        <dbReference type="Proteomes" id="UP001054902"/>
    </source>
</evidence>
<dbReference type="Proteomes" id="UP001054902">
    <property type="component" value="Unassembled WGS sequence"/>
</dbReference>
<dbReference type="InterPro" id="IPR019770">
    <property type="entry name" value="TIF_eIF_4E_CS"/>
</dbReference>
<keyword evidence="1" id="KW-0648">Protein biosynthesis</keyword>
<evidence type="ECO:0000256" key="1">
    <source>
        <dbReference type="RuleBase" id="RU004374"/>
    </source>
</evidence>
<sequence>MSTPLQEPFSFWYMRRGKGVAKQLAQPSEEDKDSEQTSTNIYESSIKQIATVSTVEEFWSVYDFLVRPNDLPTTTDYHFFRKGIKPTWEDASNAKGGKWIVRLKKGLASRYWEEVILALIGCQFTGIPVNEVCGVVVSIRYSEDIVSVWNRTNDREVTDRLRDGIKRILQLPSFVHMEYKPHETSLQDKSSFRNTQVWKPKSRGGGGDHGEGNVRRSRSWADKEEVGGRRTSDKSWR</sequence>
<keyword evidence="1" id="KW-0694">RNA-binding</keyword>
<dbReference type="GO" id="GO:0003743">
    <property type="term" value="F:translation initiation factor activity"/>
    <property type="evidence" value="ECO:0007669"/>
    <property type="project" value="UniProtKB-KW"/>
</dbReference>
<dbReference type="EMBL" id="BLLK01000045">
    <property type="protein sequence ID" value="GFH51183.1"/>
    <property type="molecule type" value="Genomic_DNA"/>
</dbReference>
<evidence type="ECO:0000313" key="3">
    <source>
        <dbReference type="EMBL" id="GFH51183.1"/>
    </source>
</evidence>
<dbReference type="PANTHER" id="PTHR11960">
    <property type="entry name" value="EUKARYOTIC TRANSLATION INITIATION FACTOR 4E RELATED"/>
    <property type="match status" value="1"/>
</dbReference>
<reference evidence="3 4" key="1">
    <citation type="journal article" date="2021" name="Sci. Rep.">
        <title>The genome of the diatom Chaetoceros tenuissimus carries an ancient integrated fragment of an extant virus.</title>
        <authorList>
            <person name="Hongo Y."/>
            <person name="Kimura K."/>
            <person name="Takaki Y."/>
            <person name="Yoshida Y."/>
            <person name="Baba S."/>
            <person name="Kobayashi G."/>
            <person name="Nagasaki K."/>
            <person name="Hano T."/>
            <person name="Tomaru Y."/>
        </authorList>
    </citation>
    <scope>NUCLEOTIDE SEQUENCE [LARGE SCALE GENOMIC DNA]</scope>
    <source>
        <strain evidence="3 4">NIES-3715</strain>
    </source>
</reference>
<feature type="region of interest" description="Disordered" evidence="2">
    <location>
        <begin position="185"/>
        <end position="237"/>
    </location>
</feature>
<dbReference type="GO" id="GO:0016281">
    <property type="term" value="C:eukaryotic translation initiation factor 4F complex"/>
    <property type="evidence" value="ECO:0007669"/>
    <property type="project" value="TreeGrafter"/>
</dbReference>
<dbReference type="GO" id="GO:0000340">
    <property type="term" value="F:RNA 7-methylguanosine cap binding"/>
    <property type="evidence" value="ECO:0007669"/>
    <property type="project" value="TreeGrafter"/>
</dbReference>
<feature type="compositionally biased region" description="Basic and acidic residues" evidence="2">
    <location>
        <begin position="206"/>
        <end position="237"/>
    </location>
</feature>
<dbReference type="SUPFAM" id="SSF55418">
    <property type="entry name" value="eIF4e-like"/>
    <property type="match status" value="1"/>
</dbReference>
<dbReference type="FunFam" id="3.30.760.10:FF:000043">
    <property type="entry name" value="Predicted protein"/>
    <property type="match status" value="1"/>
</dbReference>
<comment type="caution">
    <text evidence="3">The sequence shown here is derived from an EMBL/GenBank/DDBJ whole genome shotgun (WGS) entry which is preliminary data.</text>
</comment>
<dbReference type="InterPro" id="IPR023398">
    <property type="entry name" value="TIF_eIF4e-like"/>
</dbReference>
<evidence type="ECO:0000256" key="2">
    <source>
        <dbReference type="SAM" id="MobiDB-lite"/>
    </source>
</evidence>
<dbReference type="Gene3D" id="3.30.760.10">
    <property type="entry name" value="RNA Cap, Translation Initiation Factor Eif4e"/>
    <property type="match status" value="1"/>
</dbReference>
<name>A0AAD3H5W6_9STRA</name>
<proteinExistence type="inferred from homology"/>
<accession>A0AAD3H5W6</accession>
<organism evidence="3 4">
    <name type="scientific">Chaetoceros tenuissimus</name>
    <dbReference type="NCBI Taxonomy" id="426638"/>
    <lineage>
        <taxon>Eukaryota</taxon>
        <taxon>Sar</taxon>
        <taxon>Stramenopiles</taxon>
        <taxon>Ochrophyta</taxon>
        <taxon>Bacillariophyta</taxon>
        <taxon>Coscinodiscophyceae</taxon>
        <taxon>Chaetocerotophycidae</taxon>
        <taxon>Chaetocerotales</taxon>
        <taxon>Chaetocerotaceae</taxon>
        <taxon>Chaetoceros</taxon>
    </lineage>
</organism>
<dbReference type="AlphaFoldDB" id="A0AAD3H5W6"/>
<dbReference type="PROSITE" id="PS00813">
    <property type="entry name" value="IF4E"/>
    <property type="match status" value="1"/>
</dbReference>
<dbReference type="PANTHER" id="PTHR11960:SF18">
    <property type="entry name" value="EUKARYOTIC TRANSLATION INITIATION FACTOR 4E HOMOLOGOUS PROTEIN, ISOFORM B"/>
    <property type="match status" value="1"/>
</dbReference>
<keyword evidence="1 3" id="KW-0396">Initiation factor</keyword>
<protein>
    <submittedName>
        <fullName evidence="3">Translation initiation factor 4E</fullName>
    </submittedName>
</protein>
<dbReference type="Pfam" id="PF01652">
    <property type="entry name" value="IF4E"/>
    <property type="match status" value="1"/>
</dbReference>
<feature type="compositionally biased region" description="Polar residues" evidence="2">
    <location>
        <begin position="187"/>
        <end position="197"/>
    </location>
</feature>
<comment type="similarity">
    <text evidence="1">Belongs to the eukaryotic initiation factor 4E family.</text>
</comment>
<dbReference type="InterPro" id="IPR001040">
    <property type="entry name" value="TIF_eIF_4E"/>
</dbReference>